<dbReference type="EMBL" id="KN714773">
    <property type="protein sequence ID" value="KUI61306.1"/>
    <property type="molecule type" value="Genomic_DNA"/>
</dbReference>
<proteinExistence type="inferred from homology"/>
<dbReference type="SFLD" id="SFLDG01021">
    <property type="entry name" value="Trichodiene_Synthase_Like"/>
    <property type="match status" value="1"/>
</dbReference>
<dbReference type="Pfam" id="PF06330">
    <property type="entry name" value="TRI5"/>
    <property type="match status" value="1"/>
</dbReference>
<dbReference type="Gene3D" id="1.10.600.10">
    <property type="entry name" value="Farnesyl Diphosphate Synthase"/>
    <property type="match status" value="1"/>
</dbReference>
<dbReference type="AlphaFoldDB" id="A0A194VC07"/>
<reference evidence="4" key="1">
    <citation type="submission" date="2014-12" db="EMBL/GenBank/DDBJ databases">
        <title>Genome Sequence of Valsa Canker Pathogens Uncovers a Specific Adaption of Colonization on Woody Bark.</title>
        <authorList>
            <person name="Yin Z."/>
            <person name="Liu H."/>
            <person name="Gao X."/>
            <person name="Li Z."/>
            <person name="Song N."/>
            <person name="Ke X."/>
            <person name="Dai Q."/>
            <person name="Wu Y."/>
            <person name="Sun Y."/>
            <person name="Xu J.-R."/>
            <person name="Kang Z.K."/>
            <person name="Wang L."/>
            <person name="Huang L."/>
        </authorList>
    </citation>
    <scope>NUCLEOTIDE SEQUENCE [LARGE SCALE GENOMIC DNA]</scope>
    <source>
        <strain evidence="4">SXYL134</strain>
    </source>
</reference>
<keyword evidence="2" id="KW-0456">Lyase</keyword>
<accession>A0A194VC07</accession>
<dbReference type="GO" id="GO:0016838">
    <property type="term" value="F:carbon-oxygen lyase activity, acting on phosphates"/>
    <property type="evidence" value="ECO:0007669"/>
    <property type="project" value="InterPro"/>
</dbReference>
<gene>
    <name evidence="3" type="ORF">VP1G_08480</name>
</gene>
<comment type="similarity">
    <text evidence="1">Belongs to the trichodiene synthase family.</text>
</comment>
<evidence type="ECO:0000313" key="3">
    <source>
        <dbReference type="EMBL" id="KUI61306.1"/>
    </source>
</evidence>
<dbReference type="SUPFAM" id="SSF48576">
    <property type="entry name" value="Terpenoid synthases"/>
    <property type="match status" value="1"/>
</dbReference>
<evidence type="ECO:0000313" key="4">
    <source>
        <dbReference type="Proteomes" id="UP000078576"/>
    </source>
</evidence>
<dbReference type="SFLD" id="SFLDS00005">
    <property type="entry name" value="Isoprenoid_Synthase_Type_I"/>
    <property type="match status" value="1"/>
</dbReference>
<dbReference type="InterPro" id="IPR008949">
    <property type="entry name" value="Isoprenoid_synthase_dom_sf"/>
</dbReference>
<organism evidence="3 4">
    <name type="scientific">Cytospora mali</name>
    <name type="common">Apple Valsa canker fungus</name>
    <name type="synonym">Valsa mali</name>
    <dbReference type="NCBI Taxonomy" id="578113"/>
    <lineage>
        <taxon>Eukaryota</taxon>
        <taxon>Fungi</taxon>
        <taxon>Dikarya</taxon>
        <taxon>Ascomycota</taxon>
        <taxon>Pezizomycotina</taxon>
        <taxon>Sordariomycetes</taxon>
        <taxon>Sordariomycetidae</taxon>
        <taxon>Diaporthales</taxon>
        <taxon>Cytosporaceae</taxon>
        <taxon>Cytospora</taxon>
    </lineage>
</organism>
<protein>
    <submittedName>
        <fullName evidence="3">Trichodiene synthase</fullName>
    </submittedName>
</protein>
<sequence length="327" mass="37129">MGSCEPFPDEAMRPDLPAGKQSLVSAVRPLISDFLDTINYAPPQTPDKGALRALMLEYAATSGVPYKGDRHARQCFVTGLSVASDMYPSHPLDVQLHIGIFTWLGFLIDDTNKSIASDIAQFQSRFYASQPQPSLLLEHFAQTLRNTYTYYDPVVANFIVLSALAFVNANALETRREFQELAPLKAGVNWPYYFRDKEGLPEVYAYFIFPRGLYPDIGSFLQAIPDMGRFINLTNDILSFYKEEVAGETKNYINSRAKYESKTAMAAMEEVVTENRQAYMRATNVLAGKEPYARAWHEYVMGYVAMHIMNERYMFADIELGERFRSN</sequence>
<evidence type="ECO:0000256" key="1">
    <source>
        <dbReference type="ARBA" id="ARBA00007946"/>
    </source>
</evidence>
<dbReference type="STRING" id="694573.A0A194VC07"/>
<dbReference type="Proteomes" id="UP000078576">
    <property type="component" value="Unassembled WGS sequence"/>
</dbReference>
<dbReference type="OrthoDB" id="2998174at2759"/>
<name>A0A194VC07_CYTMA</name>
<keyword evidence="4" id="KW-1185">Reference proteome</keyword>
<dbReference type="InterPro" id="IPR024652">
    <property type="entry name" value="Trichodiene_synth"/>
</dbReference>
<evidence type="ECO:0000256" key="2">
    <source>
        <dbReference type="ARBA" id="ARBA00023239"/>
    </source>
</evidence>